<feature type="transmembrane region" description="Helical" evidence="1">
    <location>
        <begin position="72"/>
        <end position="91"/>
    </location>
</feature>
<dbReference type="EMBL" id="JACOPN010000005">
    <property type="protein sequence ID" value="MBC5717257.1"/>
    <property type="molecule type" value="Genomic_DNA"/>
</dbReference>
<keyword evidence="1" id="KW-0472">Membrane</keyword>
<comment type="caution">
    <text evidence="2">The sequence shown here is derived from an EMBL/GenBank/DDBJ whole genome shotgun (WGS) entry which is preliminary data.</text>
</comment>
<dbReference type="PIRSF" id="PIRSF027391">
    <property type="entry name" value="Hpre_diP_synt_I"/>
    <property type="match status" value="1"/>
</dbReference>
<sequence>MTRLALLTAIALTIFMVEAQLPVLVPIQGVKLGLANIVTVYAVFALGPGDALLILLSRVFLGAVFSGQMMTLFYSLGGGLLAWLVMCLLRPVFHREHLWLCSPVAALFHNLGQLLVAAAIMETWAVLAYLPYLALSGVITGLFTGACAQLLIGRLEKLH</sequence>
<dbReference type="Gene3D" id="1.10.1760.20">
    <property type="match status" value="1"/>
</dbReference>
<dbReference type="AlphaFoldDB" id="A0A8J6M4R1"/>
<feature type="transmembrane region" description="Helical" evidence="1">
    <location>
        <begin position="35"/>
        <end position="60"/>
    </location>
</feature>
<keyword evidence="3" id="KW-1185">Reference proteome</keyword>
<dbReference type="Pfam" id="PF07456">
    <property type="entry name" value="Hpre_diP_synt_I"/>
    <property type="match status" value="1"/>
</dbReference>
<protein>
    <submittedName>
        <fullName evidence="2">Gx transporter family protein</fullName>
    </submittedName>
</protein>
<feature type="transmembrane region" description="Helical" evidence="1">
    <location>
        <begin position="132"/>
        <end position="152"/>
    </location>
</feature>
<name>A0A8J6M4R1_9FIRM</name>
<keyword evidence="1" id="KW-0812">Transmembrane</keyword>
<dbReference type="InterPro" id="IPR010898">
    <property type="entry name" value="Hpre_diP_synth_I"/>
</dbReference>
<gene>
    <name evidence="2" type="ORF">H8S55_08000</name>
</gene>
<keyword evidence="1" id="KW-1133">Transmembrane helix</keyword>
<accession>A0A8J6M4R1</accession>
<reference evidence="2" key="1">
    <citation type="submission" date="2020-08" db="EMBL/GenBank/DDBJ databases">
        <title>Genome public.</title>
        <authorList>
            <person name="Liu C."/>
            <person name="Sun Q."/>
        </authorList>
    </citation>
    <scope>NUCLEOTIDE SEQUENCE</scope>
    <source>
        <strain evidence="2">BX5</strain>
    </source>
</reference>
<dbReference type="Proteomes" id="UP000602260">
    <property type="component" value="Unassembled WGS sequence"/>
</dbReference>
<evidence type="ECO:0000256" key="1">
    <source>
        <dbReference type="SAM" id="Phobius"/>
    </source>
</evidence>
<organism evidence="2 3">
    <name type="scientific">Flintibacter faecis</name>
    <dbReference type="NCBI Taxonomy" id="2763047"/>
    <lineage>
        <taxon>Bacteria</taxon>
        <taxon>Bacillati</taxon>
        <taxon>Bacillota</taxon>
        <taxon>Clostridia</taxon>
        <taxon>Eubacteriales</taxon>
        <taxon>Flintibacter</taxon>
    </lineage>
</organism>
<feature type="transmembrane region" description="Helical" evidence="1">
    <location>
        <begin position="97"/>
        <end position="120"/>
    </location>
</feature>
<dbReference type="InterPro" id="IPR014535">
    <property type="entry name" value="Hpre_diP_synt_I"/>
</dbReference>
<proteinExistence type="predicted"/>
<evidence type="ECO:0000313" key="3">
    <source>
        <dbReference type="Proteomes" id="UP000602260"/>
    </source>
</evidence>
<evidence type="ECO:0000313" key="2">
    <source>
        <dbReference type="EMBL" id="MBC5717257.1"/>
    </source>
</evidence>